<dbReference type="EMBL" id="UZAE01012119">
    <property type="protein sequence ID" value="VDO03611.1"/>
    <property type="molecule type" value="Genomic_DNA"/>
</dbReference>
<dbReference type="SUPFAM" id="SSF53098">
    <property type="entry name" value="Ribonuclease H-like"/>
    <property type="match status" value="1"/>
</dbReference>
<dbReference type="SMART" id="SM00479">
    <property type="entry name" value="EXOIII"/>
    <property type="match status" value="1"/>
</dbReference>
<dbReference type="GO" id="GO:0000175">
    <property type="term" value="F:3'-5'-RNA exonuclease activity"/>
    <property type="evidence" value="ECO:0007669"/>
    <property type="project" value="InterPro"/>
</dbReference>
<evidence type="ECO:0000313" key="6">
    <source>
        <dbReference type="Proteomes" id="UP000278807"/>
    </source>
</evidence>
<dbReference type="Gene3D" id="3.30.420.10">
    <property type="entry name" value="Ribonuclease H-like superfamily/Ribonuclease H"/>
    <property type="match status" value="1"/>
</dbReference>
<sequence length="203" mass="23645">MSTSGTLLRGIENFLVLDFEATCNEISKIQPQEIIEFPVLLLRGQGLPEIDRFHRFVKPVYHPQLTDFCTRLTGIIQDMVDFQPTFPDVMKEFESWIDSHFPTEEQKSKFAFVTCGSWDLRYMLPHQASLWNITVPPYCRRWVDVKKEYADFTGQHPTGLISILKNLNLPHDGRLHSGIDDCRNIAKVLRFLVQENVNLRYSE</sequence>
<dbReference type="Pfam" id="PF00929">
    <property type="entry name" value="RNase_T"/>
    <property type="match status" value="1"/>
</dbReference>
<dbReference type="InterPro" id="IPR047201">
    <property type="entry name" value="ERI-1_3'hExo-like"/>
</dbReference>
<name>A0A3P7S8F3_RODNA</name>
<evidence type="ECO:0000256" key="2">
    <source>
        <dbReference type="ARBA" id="ARBA00022801"/>
    </source>
</evidence>
<organism evidence="5 6">
    <name type="scientific">Rodentolepis nana</name>
    <name type="common">Dwarf tapeworm</name>
    <name type="synonym">Hymenolepis nana</name>
    <dbReference type="NCBI Taxonomy" id="102285"/>
    <lineage>
        <taxon>Eukaryota</taxon>
        <taxon>Metazoa</taxon>
        <taxon>Spiralia</taxon>
        <taxon>Lophotrochozoa</taxon>
        <taxon>Platyhelminthes</taxon>
        <taxon>Cestoda</taxon>
        <taxon>Eucestoda</taxon>
        <taxon>Cyclophyllidea</taxon>
        <taxon>Hymenolepididae</taxon>
        <taxon>Rodentolepis</taxon>
    </lineage>
</organism>
<keyword evidence="6" id="KW-1185">Reference proteome</keyword>
<reference evidence="5 6" key="1">
    <citation type="submission" date="2018-11" db="EMBL/GenBank/DDBJ databases">
        <authorList>
            <consortium name="Pathogen Informatics"/>
        </authorList>
    </citation>
    <scope>NUCLEOTIDE SEQUENCE [LARGE SCALE GENOMIC DNA]</scope>
</reference>
<dbReference type="InterPro" id="IPR012337">
    <property type="entry name" value="RNaseH-like_sf"/>
</dbReference>
<keyword evidence="3" id="KW-0269">Exonuclease</keyword>
<accession>A0A3P7S8F3</accession>
<evidence type="ECO:0000313" key="5">
    <source>
        <dbReference type="EMBL" id="VDO03611.1"/>
    </source>
</evidence>
<evidence type="ECO:0000256" key="3">
    <source>
        <dbReference type="ARBA" id="ARBA00022839"/>
    </source>
</evidence>
<keyword evidence="1" id="KW-0540">Nuclease</keyword>
<evidence type="ECO:0000259" key="4">
    <source>
        <dbReference type="SMART" id="SM00479"/>
    </source>
</evidence>
<dbReference type="InterPro" id="IPR051274">
    <property type="entry name" value="3-5_Exoribonuclease"/>
</dbReference>
<dbReference type="OrthoDB" id="448399at2759"/>
<dbReference type="GO" id="GO:0003676">
    <property type="term" value="F:nucleic acid binding"/>
    <property type="evidence" value="ECO:0007669"/>
    <property type="project" value="InterPro"/>
</dbReference>
<proteinExistence type="predicted"/>
<dbReference type="InterPro" id="IPR013520">
    <property type="entry name" value="Ribonucl_H"/>
</dbReference>
<feature type="domain" description="Exonuclease" evidence="4">
    <location>
        <begin position="13"/>
        <end position="198"/>
    </location>
</feature>
<evidence type="ECO:0000256" key="1">
    <source>
        <dbReference type="ARBA" id="ARBA00022722"/>
    </source>
</evidence>
<protein>
    <recommendedName>
        <fullName evidence="4">Exonuclease domain-containing protein</fullName>
    </recommendedName>
</protein>
<dbReference type="AlphaFoldDB" id="A0A3P7S8F3"/>
<dbReference type="PANTHER" id="PTHR23044:SF61">
    <property type="entry name" value="3'-5' EXORIBONUCLEASE 1-RELATED"/>
    <property type="match status" value="1"/>
</dbReference>
<dbReference type="CDD" id="cd06133">
    <property type="entry name" value="ERI-1_3'hExo_like"/>
    <property type="match status" value="1"/>
</dbReference>
<keyword evidence="2" id="KW-0378">Hydrolase</keyword>
<dbReference type="Proteomes" id="UP000278807">
    <property type="component" value="Unassembled WGS sequence"/>
</dbReference>
<dbReference type="PANTHER" id="PTHR23044">
    <property type="entry name" value="3'-5' EXONUCLEASE ERI1-RELATED"/>
    <property type="match status" value="1"/>
</dbReference>
<dbReference type="InterPro" id="IPR036397">
    <property type="entry name" value="RNaseH_sf"/>
</dbReference>
<gene>
    <name evidence="5" type="ORF">HNAJ_LOCUS7751</name>
</gene>